<reference evidence="2 3" key="1">
    <citation type="journal article" date="2018" name="PLoS Genet.">
        <title>Population sequencing reveals clonal diversity and ancestral inbreeding in the grapevine cultivar Chardonnay.</title>
        <authorList>
            <person name="Roach M.J."/>
            <person name="Johnson D.L."/>
            <person name="Bohlmann J."/>
            <person name="van Vuuren H.J."/>
            <person name="Jones S.J."/>
            <person name="Pretorius I.S."/>
            <person name="Schmidt S.A."/>
            <person name="Borneman A.R."/>
        </authorList>
    </citation>
    <scope>NUCLEOTIDE SEQUENCE [LARGE SCALE GENOMIC DNA]</scope>
    <source>
        <strain evidence="3">cv. Chardonnay</strain>
        <tissue evidence="2">Leaf</tissue>
    </source>
</reference>
<dbReference type="Pfam" id="PF00078">
    <property type="entry name" value="RVT_1"/>
    <property type="match status" value="1"/>
</dbReference>
<organism evidence="2 3">
    <name type="scientific">Vitis vinifera</name>
    <name type="common">Grape</name>
    <dbReference type="NCBI Taxonomy" id="29760"/>
    <lineage>
        <taxon>Eukaryota</taxon>
        <taxon>Viridiplantae</taxon>
        <taxon>Streptophyta</taxon>
        <taxon>Embryophyta</taxon>
        <taxon>Tracheophyta</taxon>
        <taxon>Spermatophyta</taxon>
        <taxon>Magnoliopsida</taxon>
        <taxon>eudicotyledons</taxon>
        <taxon>Gunneridae</taxon>
        <taxon>Pentapetalae</taxon>
        <taxon>rosids</taxon>
        <taxon>Vitales</taxon>
        <taxon>Vitaceae</taxon>
        <taxon>Viteae</taxon>
        <taxon>Vitis</taxon>
    </lineage>
</organism>
<accession>A0A438CML8</accession>
<dbReference type="InterPro" id="IPR000477">
    <property type="entry name" value="RT_dom"/>
</dbReference>
<protein>
    <submittedName>
        <fullName evidence="2">Transposon TX1 uncharacterized 149 kDa protein</fullName>
    </submittedName>
</protein>
<dbReference type="PANTHER" id="PTHR33116:SF85">
    <property type="entry name" value="REVERSE TRANSCRIPTASE ZINC-BINDING DOMAIN-CONTAINING PROTEIN"/>
    <property type="match status" value="1"/>
</dbReference>
<name>A0A438CML8_VITVI</name>
<evidence type="ECO:0000259" key="1">
    <source>
        <dbReference type="Pfam" id="PF00078"/>
    </source>
</evidence>
<sequence length="262" mass="29423">MANACARRNLLTRVKVNGVTLTANEEIKNGVYRTHHSLLSKMKDWRPSIRGLCFEVLGEDRLKTILGEVVSDTQHACIQGKQILNAMFIASEAIDSRLKGDIPSLLLKMDIEKVCDHVNWDFLLTVMTKMGFGQRWISQIKWCISTTSLFVSINGIPSRFSHSSKGLRQGDPLSPYLFILAMQAINQLLFKAISGSHISCEYGENEAIPVRRVTIVEDVDSMLVCRVGKLSTSYLGLPLGASFKSSRVWDVVKERFRKTLTM</sequence>
<dbReference type="EMBL" id="QGNW01002173">
    <property type="protein sequence ID" value="RVW24452.1"/>
    <property type="molecule type" value="Genomic_DNA"/>
</dbReference>
<dbReference type="PANTHER" id="PTHR33116">
    <property type="entry name" value="REVERSE TRANSCRIPTASE ZINC-BINDING DOMAIN-CONTAINING PROTEIN-RELATED-RELATED"/>
    <property type="match status" value="1"/>
</dbReference>
<evidence type="ECO:0000313" key="2">
    <source>
        <dbReference type="EMBL" id="RVW24452.1"/>
    </source>
</evidence>
<gene>
    <name evidence="2" type="primary">YTX2_733</name>
    <name evidence="2" type="ORF">CK203_093218</name>
</gene>
<comment type="caution">
    <text evidence="2">The sequence shown here is derived from an EMBL/GenBank/DDBJ whole genome shotgun (WGS) entry which is preliminary data.</text>
</comment>
<feature type="domain" description="Reverse transcriptase" evidence="1">
    <location>
        <begin position="42"/>
        <end position="193"/>
    </location>
</feature>
<proteinExistence type="predicted"/>
<evidence type="ECO:0000313" key="3">
    <source>
        <dbReference type="Proteomes" id="UP000288805"/>
    </source>
</evidence>
<dbReference type="AlphaFoldDB" id="A0A438CML8"/>
<dbReference type="Proteomes" id="UP000288805">
    <property type="component" value="Unassembled WGS sequence"/>
</dbReference>